<sequence length="116" mass="13036">MGNTSRPGSVVIEQINHAPFEVAGERYFVQELVWNGISGRSYELVNSHEEILTEDESFDDHPTDAQIATVLEGLGIDCGMETCKFCREAVLPARAYRHDNGWVGSCCWDERLRMTA</sequence>
<keyword evidence="1" id="KW-0614">Plasmid</keyword>
<evidence type="ECO:0000313" key="2">
    <source>
        <dbReference type="Proteomes" id="UP000195880"/>
    </source>
</evidence>
<name>A0A291W343_9ACTN</name>
<dbReference type="RefSeq" id="WP_100112391.1">
    <property type="nucleotide sequence ID" value="NZ_CP023976.1"/>
</dbReference>
<geneLocation type="plasmid" evidence="2">
    <name>pmdjk44.1</name>
</geneLocation>
<accession>A0A291W343</accession>
<dbReference type="AlphaFoldDB" id="A0A291W343"/>
<dbReference type="OrthoDB" id="4243112at2"/>
<evidence type="ECO:0000313" key="1">
    <source>
        <dbReference type="EMBL" id="ATM24545.1"/>
    </source>
</evidence>
<reference evidence="1 2" key="1">
    <citation type="submission" date="2017-10" db="EMBL/GenBank/DDBJ databases">
        <title>Streptomyces alboflavus Genome sequencing and assembly.</title>
        <authorList>
            <person name="Wang Y."/>
            <person name="Du B."/>
            <person name="Ding Y."/>
            <person name="Liu H."/>
            <person name="Hou Q."/>
            <person name="Liu K."/>
            <person name="Wang C."/>
            <person name="Yao L."/>
        </authorList>
    </citation>
    <scope>NUCLEOTIDE SEQUENCE [LARGE SCALE GENOMIC DNA]</scope>
    <source>
        <strain evidence="1 2">MDJK44</strain>
        <plasmid evidence="2">Plasmid pmdjk44.1</plasmid>
    </source>
</reference>
<dbReference type="KEGG" id="salf:SMD44_p10046"/>
<proteinExistence type="predicted"/>
<keyword evidence="2" id="KW-1185">Reference proteome</keyword>
<organism evidence="1 2">
    <name type="scientific">Streptomyces alboflavus</name>
    <dbReference type="NCBI Taxonomy" id="67267"/>
    <lineage>
        <taxon>Bacteria</taxon>
        <taxon>Bacillati</taxon>
        <taxon>Actinomycetota</taxon>
        <taxon>Actinomycetes</taxon>
        <taxon>Kitasatosporales</taxon>
        <taxon>Streptomycetaceae</taxon>
        <taxon>Streptomyces</taxon>
    </lineage>
</organism>
<dbReference type="Proteomes" id="UP000195880">
    <property type="component" value="Plasmid pMDJK44.1"/>
</dbReference>
<dbReference type="EMBL" id="CP023976">
    <property type="protein sequence ID" value="ATM24545.1"/>
    <property type="molecule type" value="Genomic_DNA"/>
</dbReference>
<protein>
    <submittedName>
        <fullName evidence="1">Uncharacterized protein</fullName>
    </submittedName>
</protein>
<gene>
    <name evidence="1" type="ORF">SMD44_p10046</name>
</gene>